<keyword evidence="7" id="KW-1133">Transmembrane helix</keyword>
<evidence type="ECO:0000313" key="11">
    <source>
        <dbReference type="Proteomes" id="UP000016646"/>
    </source>
</evidence>
<dbReference type="GO" id="GO:0016746">
    <property type="term" value="F:acyltransferase activity"/>
    <property type="evidence" value="ECO:0007669"/>
    <property type="project" value="UniProtKB-KW"/>
</dbReference>
<dbReference type="GO" id="GO:0005886">
    <property type="term" value="C:plasma membrane"/>
    <property type="evidence" value="ECO:0007669"/>
    <property type="project" value="UniProtKB-SubCell"/>
</dbReference>
<evidence type="ECO:0000256" key="2">
    <source>
        <dbReference type="ARBA" id="ARBA00022475"/>
    </source>
</evidence>
<keyword evidence="3" id="KW-0997">Cell inner membrane</keyword>
<evidence type="ECO:0000256" key="5">
    <source>
        <dbReference type="ARBA" id="ARBA00023136"/>
    </source>
</evidence>
<proteinExistence type="predicted"/>
<dbReference type="Proteomes" id="UP000016646">
    <property type="component" value="Unassembled WGS sequence"/>
</dbReference>
<dbReference type="PANTHER" id="PTHR30606">
    <property type="entry name" value="LIPID A BIOSYNTHESIS LAUROYL ACYLTRANSFERASE"/>
    <property type="match status" value="1"/>
</dbReference>
<dbReference type="EMBL" id="AUZJ01000049">
    <property type="protein sequence ID" value="ERF60105.1"/>
    <property type="molecule type" value="Genomic_DNA"/>
</dbReference>
<organism evidence="8 10">
    <name type="scientific">Treponema socranskii subsp. socranskii VPI DR56BR1116 = ATCC 35536</name>
    <dbReference type="NCBI Taxonomy" id="1125725"/>
    <lineage>
        <taxon>Bacteria</taxon>
        <taxon>Pseudomonadati</taxon>
        <taxon>Spirochaetota</taxon>
        <taxon>Spirochaetia</taxon>
        <taxon>Spirochaetales</taxon>
        <taxon>Treponemataceae</taxon>
        <taxon>Treponema</taxon>
    </lineage>
</organism>
<feature type="transmembrane region" description="Helical" evidence="7">
    <location>
        <begin position="27"/>
        <end position="53"/>
    </location>
</feature>
<keyword evidence="4 8" id="KW-0808">Transferase</keyword>
<comment type="subcellular location">
    <subcellularLocation>
        <location evidence="1">Cell inner membrane</location>
    </subcellularLocation>
</comment>
<keyword evidence="2" id="KW-1003">Cell membrane</keyword>
<dbReference type="Pfam" id="PF03279">
    <property type="entry name" value="Lip_A_acyltrans"/>
    <property type="match status" value="1"/>
</dbReference>
<dbReference type="GO" id="GO:0009247">
    <property type="term" value="P:glycolipid biosynthetic process"/>
    <property type="evidence" value="ECO:0007669"/>
    <property type="project" value="UniProtKB-ARBA"/>
</dbReference>
<dbReference type="PATRIC" id="fig|1125725.3.peg.1952"/>
<evidence type="ECO:0000313" key="8">
    <source>
        <dbReference type="EMBL" id="ERF60105.1"/>
    </source>
</evidence>
<dbReference type="OrthoDB" id="9808633at2"/>
<comment type="caution">
    <text evidence="8">The sequence shown here is derived from an EMBL/GenBank/DDBJ whole genome shotgun (WGS) entry which is preliminary data.</text>
</comment>
<sequence length="332" mass="38261">MAEPAESADKHWTQKREEVSSSRPIEFTVWLISHLPLWFIGLLAFPISFFYFACSKRARDESRAYQNRLLRYTADRGDCIKRPYVYRHIVSFALCIIEKIEGWCGKIDFNKIALQKDDVKSLIDQLDRKKGALLIGSHLGNIEMLRSLAEYGRTGVSHYVPVTAILNLNTTKKFNNTIKSINPHVQLNIINADEINAGTISLLMDRIDEGGLVVIAADRTSLNTADRAITENFLGKPARFSYGAFLLAALLKAPTYFVFALREKTLMLTPRYSMHVHKTGIAFDCPRAEREARIKRLCREYVALLEQYCIMYPLQWYNFFNFWTENENRKEA</sequence>
<dbReference type="AlphaFoldDB" id="U2L2Z0"/>
<keyword evidence="6 8" id="KW-0012">Acyltransferase</keyword>
<dbReference type="Proteomes" id="UP000016412">
    <property type="component" value="Unassembled WGS sequence"/>
</dbReference>
<accession>U2L2Z0</accession>
<dbReference type="eggNOG" id="COG4261">
    <property type="taxonomic scope" value="Bacteria"/>
</dbReference>
<dbReference type="PANTHER" id="PTHR30606:SF9">
    <property type="entry name" value="LIPID A BIOSYNTHESIS LAUROYLTRANSFERASE"/>
    <property type="match status" value="1"/>
</dbReference>
<evidence type="ECO:0000256" key="7">
    <source>
        <dbReference type="SAM" id="Phobius"/>
    </source>
</evidence>
<dbReference type="STRING" id="1125725.HMPREF1325_0426"/>
<feature type="transmembrane region" description="Helical" evidence="7">
    <location>
        <begin position="240"/>
        <end position="261"/>
    </location>
</feature>
<evidence type="ECO:0000256" key="4">
    <source>
        <dbReference type="ARBA" id="ARBA00022679"/>
    </source>
</evidence>
<dbReference type="EMBL" id="AVQI01000079">
    <property type="protein sequence ID" value="ERJ98902.1"/>
    <property type="molecule type" value="Genomic_DNA"/>
</dbReference>
<keyword evidence="7" id="KW-0812">Transmembrane</keyword>
<evidence type="ECO:0000313" key="9">
    <source>
        <dbReference type="EMBL" id="ERJ98902.1"/>
    </source>
</evidence>
<protein>
    <submittedName>
        <fullName evidence="8">Lipid A biosynthesis (KDO)2-(Lauroyl)-lipid IVA acyltransferase</fullName>
    </submittedName>
</protein>
<evidence type="ECO:0000313" key="10">
    <source>
        <dbReference type="Proteomes" id="UP000016412"/>
    </source>
</evidence>
<dbReference type="InterPro" id="IPR004960">
    <property type="entry name" value="LipA_acyltrans"/>
</dbReference>
<reference evidence="10 11" key="1">
    <citation type="submission" date="2013-08" db="EMBL/GenBank/DDBJ databases">
        <authorList>
            <person name="Durkin A.S."/>
            <person name="Haft D.R."/>
            <person name="McCorrison J."/>
            <person name="Torralba M."/>
            <person name="Gillis M."/>
            <person name="Haft D.H."/>
            <person name="Methe B."/>
            <person name="Sutton G."/>
            <person name="Nelson K.E."/>
        </authorList>
    </citation>
    <scope>NUCLEOTIDE SEQUENCE [LARGE SCALE GENOMIC DNA]</scope>
    <source>
        <strain evidence="9 11">ATCC 35536</strain>
        <strain evidence="8 10">VPI DR56BR1116</strain>
    </source>
</reference>
<evidence type="ECO:0000256" key="3">
    <source>
        <dbReference type="ARBA" id="ARBA00022519"/>
    </source>
</evidence>
<keyword evidence="5 7" id="KW-0472">Membrane</keyword>
<gene>
    <name evidence="9" type="ORF">HMPREF0860_1844</name>
    <name evidence="8" type="ORF">HMPREF1325_0426</name>
</gene>
<evidence type="ECO:0000256" key="6">
    <source>
        <dbReference type="ARBA" id="ARBA00023315"/>
    </source>
</evidence>
<dbReference type="RefSeq" id="WP_021330962.1">
    <property type="nucleotide sequence ID" value="NZ_AUZJ01000049.1"/>
</dbReference>
<name>U2L2Z0_TRESO</name>
<keyword evidence="11" id="KW-1185">Reference proteome</keyword>
<evidence type="ECO:0000256" key="1">
    <source>
        <dbReference type="ARBA" id="ARBA00004533"/>
    </source>
</evidence>